<sequence length="770" mass="91858">MVIKTTKLSLFLLILALFLASVSLSFAGEWNPQDPREEYRECEQRCQQGQRGQQQQQCERRCEKQFREREREERERDPREQYEQCQQRCQRQERGQPQQQQQCERRCEKQFEEQQREQEERERERGRGSGNPQDPREEYRECEQRCQQEQRGQQQQQCERRCEKQFREREREERERDPREQHEQCQQRCERQERGQPQRQQQCERRCEKQFEEQQREQEERERERGRGSGNPQDPREQYERCQQQCRRQQGRQQEQCQRRCVEEFEERQREHDGEGGMGRFQQDPEQEYQQCQRRCEQQEQREGQGQQRECQQRCEQQYRERQREQGRGRGEGNTQRESREQMQQGDNPYFFHEQRFKSQFRTQEGHIRVLERFSKRSELLRGIENYRLAIFEANPNTFVMPHHCDAESVLAVLRGRGNIAFVRQERREYFNLEVGDVIRIPAGTTVYMINRENSERLQIAKLMQPVFNPGQYKEYFGAAGENPRTFYRAFSNELLEAALRTPREKLDRLFGQQRKGAIIKATQEQIKALSQHASSGRHRWQRGEYRGPFNVLNERPLFSNNFGQLHEASPDEYRQLQDMDVSVSFININQGGMMAPNYNSRATKLVFVAEGSGRFEMACPHLSSQRGAQGWRGQGQEREQEQEEGQEQEQEGVQYQQVSSHLSPGDVFIIPAGHPVAVVANRNENLRLISFGVNAQNNERHFLAGQENIMNQLDREAKELSFNMPARDVEEVFKNQRDSYFVAGPEMGQQQREEGRGRGFVSLLGLLGY</sequence>
<dbReference type="InterPro" id="IPR014710">
    <property type="entry name" value="RmlC-like_jellyroll"/>
</dbReference>
<dbReference type="Pfam" id="PF00190">
    <property type="entry name" value="Cupin_1"/>
    <property type="match status" value="2"/>
</dbReference>
<feature type="compositionally biased region" description="Basic and acidic residues" evidence="2">
    <location>
        <begin position="118"/>
        <end position="127"/>
    </location>
</feature>
<evidence type="ECO:0000313" key="6">
    <source>
        <dbReference type="Proteomes" id="UP001415857"/>
    </source>
</evidence>
<dbReference type="PANTHER" id="PTHR31189">
    <property type="entry name" value="OS03G0336100 PROTEIN-RELATED"/>
    <property type="match status" value="1"/>
</dbReference>
<dbReference type="CDD" id="cd02244">
    <property type="entry name" value="cupin_7S_vicilin-like_N"/>
    <property type="match status" value="1"/>
</dbReference>
<dbReference type="InterPro" id="IPR050253">
    <property type="entry name" value="Seed_Storage-Functional"/>
</dbReference>
<name>A0AAP0S0L6_LIQFO</name>
<proteinExistence type="inferred from homology"/>
<feature type="region of interest" description="Disordered" evidence="2">
    <location>
        <begin position="218"/>
        <end position="239"/>
    </location>
</feature>
<feature type="region of interest" description="Disordered" evidence="2">
    <location>
        <begin position="168"/>
        <end position="201"/>
    </location>
</feature>
<dbReference type="SUPFAM" id="SSF51182">
    <property type="entry name" value="RmlC-like cupins"/>
    <property type="match status" value="2"/>
</dbReference>
<evidence type="ECO:0000256" key="3">
    <source>
        <dbReference type="SAM" id="SignalP"/>
    </source>
</evidence>
<feature type="region of interest" description="Disordered" evidence="2">
    <location>
        <begin position="626"/>
        <end position="658"/>
    </location>
</feature>
<dbReference type="AlphaFoldDB" id="A0AAP0S0L6"/>
<dbReference type="SMART" id="SM00835">
    <property type="entry name" value="Cupin_1"/>
    <property type="match status" value="2"/>
</dbReference>
<dbReference type="InterPro" id="IPR006045">
    <property type="entry name" value="Cupin_1"/>
</dbReference>
<reference evidence="5 6" key="1">
    <citation type="journal article" date="2024" name="Plant J.">
        <title>Genome sequences and population genomics reveal climatic adaptation and genomic divergence between two closely related sweetgum species.</title>
        <authorList>
            <person name="Xu W.Q."/>
            <person name="Ren C.Q."/>
            <person name="Zhang X.Y."/>
            <person name="Comes H.P."/>
            <person name="Liu X.H."/>
            <person name="Li Y.G."/>
            <person name="Kettle C.J."/>
            <person name="Jalonen R."/>
            <person name="Gaisberger H."/>
            <person name="Ma Y.Z."/>
            <person name="Qiu Y.X."/>
        </authorList>
    </citation>
    <scope>NUCLEOTIDE SEQUENCE [LARGE SCALE GENOMIC DNA]</scope>
    <source>
        <strain evidence="5">Hangzhou</strain>
    </source>
</reference>
<evidence type="ECO:0000313" key="5">
    <source>
        <dbReference type="EMBL" id="KAK9288675.1"/>
    </source>
</evidence>
<dbReference type="InterPro" id="IPR006792">
    <property type="entry name" value="Vicilin_N"/>
</dbReference>
<dbReference type="PANTHER" id="PTHR31189:SF41">
    <property type="entry name" value="VICILIN C72"/>
    <property type="match status" value="1"/>
</dbReference>
<evidence type="ECO:0000256" key="2">
    <source>
        <dbReference type="SAM" id="MobiDB-lite"/>
    </source>
</evidence>
<evidence type="ECO:0000256" key="1">
    <source>
        <dbReference type="ARBA" id="ARBA00023597"/>
    </source>
</evidence>
<feature type="compositionally biased region" description="Acidic residues" evidence="2">
    <location>
        <begin position="641"/>
        <end position="651"/>
    </location>
</feature>
<dbReference type="Gene3D" id="2.60.120.10">
    <property type="entry name" value="Jelly Rolls"/>
    <property type="match status" value="2"/>
</dbReference>
<dbReference type="CDD" id="cd02245">
    <property type="entry name" value="cupin_7S_vicilin-like_C"/>
    <property type="match status" value="1"/>
</dbReference>
<feature type="domain" description="Cupin type-1" evidence="4">
    <location>
        <begin position="550"/>
        <end position="731"/>
    </location>
</feature>
<comment type="similarity">
    <text evidence="1">Belongs to the 7S seed storage protein family.</text>
</comment>
<dbReference type="InterPro" id="IPR011051">
    <property type="entry name" value="RmlC_Cupin_sf"/>
</dbReference>
<dbReference type="EMBL" id="JBBPBK010000003">
    <property type="protein sequence ID" value="KAK9288675.1"/>
    <property type="molecule type" value="Genomic_DNA"/>
</dbReference>
<dbReference type="Pfam" id="PF04702">
    <property type="entry name" value="Vicilin_N"/>
    <property type="match status" value="1"/>
</dbReference>
<comment type="caution">
    <text evidence="5">The sequence shown here is derived from an EMBL/GenBank/DDBJ whole genome shotgun (WGS) entry which is preliminary data.</text>
</comment>
<dbReference type="Proteomes" id="UP001415857">
    <property type="component" value="Unassembled WGS sequence"/>
</dbReference>
<dbReference type="Gene3D" id="6.10.250.890">
    <property type="match status" value="4"/>
</dbReference>
<evidence type="ECO:0000259" key="4">
    <source>
        <dbReference type="SMART" id="SM00835"/>
    </source>
</evidence>
<feature type="compositionally biased region" description="Basic and acidic residues" evidence="2">
    <location>
        <begin position="322"/>
        <end position="341"/>
    </location>
</feature>
<gene>
    <name evidence="5" type="ORF">L1049_017138</name>
</gene>
<feature type="region of interest" description="Disordered" evidence="2">
    <location>
        <begin position="322"/>
        <end position="344"/>
    </location>
</feature>
<accession>A0AAP0S0L6</accession>
<feature type="compositionally biased region" description="Basic and acidic residues" evidence="2">
    <location>
        <begin position="218"/>
        <end position="227"/>
    </location>
</feature>
<feature type="region of interest" description="Disordered" evidence="2">
    <location>
        <begin position="118"/>
        <end position="139"/>
    </location>
</feature>
<protein>
    <recommendedName>
        <fullName evidence="4">Cupin type-1 domain-containing protein</fullName>
    </recommendedName>
</protein>
<keyword evidence="6" id="KW-1185">Reference proteome</keyword>
<keyword evidence="3" id="KW-0732">Signal</keyword>
<organism evidence="5 6">
    <name type="scientific">Liquidambar formosana</name>
    <name type="common">Formosan gum</name>
    <dbReference type="NCBI Taxonomy" id="63359"/>
    <lineage>
        <taxon>Eukaryota</taxon>
        <taxon>Viridiplantae</taxon>
        <taxon>Streptophyta</taxon>
        <taxon>Embryophyta</taxon>
        <taxon>Tracheophyta</taxon>
        <taxon>Spermatophyta</taxon>
        <taxon>Magnoliopsida</taxon>
        <taxon>eudicotyledons</taxon>
        <taxon>Gunneridae</taxon>
        <taxon>Pentapetalae</taxon>
        <taxon>Saxifragales</taxon>
        <taxon>Altingiaceae</taxon>
        <taxon>Liquidambar</taxon>
    </lineage>
</organism>
<feature type="domain" description="Cupin type-1" evidence="4">
    <location>
        <begin position="350"/>
        <end position="508"/>
    </location>
</feature>
<feature type="chain" id="PRO_5042973045" description="Cupin type-1 domain-containing protein" evidence="3">
    <location>
        <begin position="28"/>
        <end position="770"/>
    </location>
</feature>
<feature type="signal peptide" evidence="3">
    <location>
        <begin position="1"/>
        <end position="27"/>
    </location>
</feature>